<proteinExistence type="predicted"/>
<evidence type="ECO:0000313" key="1">
    <source>
        <dbReference type="EMBL" id="WZN38287.1"/>
    </source>
</evidence>
<organism evidence="1 2">
    <name type="scientific">Candidatus Phytoplasma asteris</name>
    <dbReference type="NCBI Taxonomy" id="85620"/>
    <lineage>
        <taxon>Bacteria</taxon>
        <taxon>Bacillati</taxon>
        <taxon>Mycoplasmatota</taxon>
        <taxon>Mollicutes</taxon>
        <taxon>Acholeplasmatales</taxon>
        <taxon>Acholeplasmataceae</taxon>
        <taxon>Candidatus Phytoplasma</taxon>
        <taxon>16SrI (Aster yellows group)</taxon>
    </lineage>
</organism>
<protein>
    <submittedName>
        <fullName evidence="1">Uncharacterized protein</fullName>
    </submittedName>
</protein>
<reference evidence="1" key="1">
    <citation type="submission" date="2023-06" db="EMBL/GenBank/DDBJ databases">
        <title>Complete Genome of Candidatus Phytoplasma asteris M33.</title>
        <authorList>
            <person name="Toth R."/>
            <person name="Ilic A.-M."/>
            <person name="Huettel B."/>
            <person name="Duduk B."/>
            <person name="Kube M."/>
        </authorList>
    </citation>
    <scope>NUCLEOTIDE SEQUENCE [LARGE SCALE GENOMIC DNA]</scope>
    <source>
        <strain evidence="1">M33</strain>
    </source>
</reference>
<gene>
    <name evidence="1" type="ORF">M33023_00830</name>
</gene>
<keyword evidence="2" id="KW-1185">Reference proteome</keyword>
<dbReference type="EMBL" id="CP128397">
    <property type="protein sequence ID" value="WZN38287.1"/>
    <property type="molecule type" value="Genomic_DNA"/>
</dbReference>
<evidence type="ECO:0000313" key="2">
    <source>
        <dbReference type="Proteomes" id="UP001470586"/>
    </source>
</evidence>
<name>A0ABZ2YGP3_9MOLU</name>
<accession>A0ABZ2YGP3</accession>
<sequence>MKLKSSKKPRKDFGEVFFKDLSKNPISDDELNYLTQNINDAIENRHY</sequence>
<dbReference type="Proteomes" id="UP001470586">
    <property type="component" value="Chromosome"/>
</dbReference>